<gene>
    <name evidence="2" type="ORF">SAMN04487937_0912</name>
</gene>
<evidence type="ECO:0000256" key="1">
    <source>
        <dbReference type="SAM" id="Phobius"/>
    </source>
</evidence>
<evidence type="ECO:0000313" key="3">
    <source>
        <dbReference type="Proteomes" id="UP000198932"/>
    </source>
</evidence>
<organism evidence="2 3">
    <name type="scientific">Halorubrum sodomense</name>
    <dbReference type="NCBI Taxonomy" id="35743"/>
    <lineage>
        <taxon>Archaea</taxon>
        <taxon>Methanobacteriati</taxon>
        <taxon>Methanobacteriota</taxon>
        <taxon>Stenosarchaea group</taxon>
        <taxon>Halobacteria</taxon>
        <taxon>Halobacteriales</taxon>
        <taxon>Haloferacaceae</taxon>
        <taxon>Halorubrum</taxon>
    </lineage>
</organism>
<dbReference type="AlphaFoldDB" id="A0A1I6FMJ4"/>
<accession>A0A1I6FMJ4</accession>
<dbReference type="RefSeq" id="WP_255510131.1">
    <property type="nucleotide sequence ID" value="NZ_FOYN01000001.1"/>
</dbReference>
<keyword evidence="1" id="KW-1133">Transmembrane helix</keyword>
<keyword evidence="1" id="KW-0812">Transmembrane</keyword>
<reference evidence="3" key="1">
    <citation type="submission" date="2016-10" db="EMBL/GenBank/DDBJ databases">
        <authorList>
            <person name="Varghese N."/>
            <person name="Submissions S."/>
        </authorList>
    </citation>
    <scope>NUCLEOTIDE SEQUENCE [LARGE SCALE GENOMIC DNA]</scope>
    <source>
        <strain evidence="3">RD 26</strain>
    </source>
</reference>
<sequence length="44" mass="4450">MQNMEGLVLDENEEALAPAVVIATIALLAVFVVGALVSVVGLVA</sequence>
<dbReference type="Proteomes" id="UP000198932">
    <property type="component" value="Unassembled WGS sequence"/>
</dbReference>
<proteinExistence type="predicted"/>
<keyword evidence="1" id="KW-0472">Membrane</keyword>
<feature type="transmembrane region" description="Helical" evidence="1">
    <location>
        <begin position="20"/>
        <end position="43"/>
    </location>
</feature>
<dbReference type="STRING" id="35743.SAMN04487937_0912"/>
<protein>
    <submittedName>
        <fullName evidence="2">Uncharacterized protein</fullName>
    </submittedName>
</protein>
<name>A0A1I6FMJ4_HALSD</name>
<keyword evidence="3" id="KW-1185">Reference proteome</keyword>
<dbReference type="EMBL" id="FOYN01000001">
    <property type="protein sequence ID" value="SFR31074.1"/>
    <property type="molecule type" value="Genomic_DNA"/>
</dbReference>
<evidence type="ECO:0000313" key="2">
    <source>
        <dbReference type="EMBL" id="SFR31074.1"/>
    </source>
</evidence>